<organism evidence="1 2">
    <name type="scientific">Altererythrobacter litoralis</name>
    <dbReference type="NCBI Taxonomy" id="3113904"/>
    <lineage>
        <taxon>Bacteria</taxon>
        <taxon>Pseudomonadati</taxon>
        <taxon>Pseudomonadota</taxon>
        <taxon>Alphaproteobacteria</taxon>
        <taxon>Sphingomonadales</taxon>
        <taxon>Erythrobacteraceae</taxon>
        <taxon>Altererythrobacter</taxon>
    </lineage>
</organism>
<accession>A0ABU7GE98</accession>
<dbReference type="SUPFAM" id="SSF52172">
    <property type="entry name" value="CheY-like"/>
    <property type="match status" value="1"/>
</dbReference>
<dbReference type="InterPro" id="IPR011006">
    <property type="entry name" value="CheY-like_superfamily"/>
</dbReference>
<dbReference type="RefSeq" id="WP_354144400.1">
    <property type="nucleotide sequence ID" value="NZ_JAZDQV010000005.1"/>
</dbReference>
<dbReference type="Proteomes" id="UP001343492">
    <property type="component" value="Unassembled WGS sequence"/>
</dbReference>
<protein>
    <submittedName>
        <fullName evidence="1">MarR family winged helix-turn-helix transcriptional regulator</fullName>
    </submittedName>
</protein>
<dbReference type="SUPFAM" id="SSF46785">
    <property type="entry name" value="Winged helix' DNA-binding domain"/>
    <property type="match status" value="1"/>
</dbReference>
<reference evidence="1 2" key="1">
    <citation type="submission" date="2024-01" db="EMBL/GenBank/DDBJ databases">
        <title>The genome sequence of Erythrobacteraceae sp. strain 1XM1-14.</title>
        <authorList>
            <person name="Liu Y."/>
        </authorList>
    </citation>
    <scope>NUCLEOTIDE SEQUENCE [LARGE SCALE GENOMIC DNA]</scope>
    <source>
        <strain evidence="1 2">1XM1-14</strain>
    </source>
</reference>
<sequence>MNGSDEFRHWPASDGAGLAASVSVFADRPALRDQMAEDLADAGFRLIKAGEVAALLDGELAALGDVVLLDCPAVDAGTMAALARLDMRVARSGAQLIVSTSLEALDDVFACFDQSRPQILVDPGRAERVVAVGRILGHLAGGRVRELSREDRAALLQLTQQVDAIARQLEGLRSRLGDDESDPKRLGDPRSAFRGFADSSRVEKLAKPGLPDARLVREIIRHRHARAKFFDAALFGDPAWDMLLDLTAAYAEKLRVSVTSLCIASGVPPTTALRWVRQMTEAGLFERVEDVADKRRAFISLSDTARDAMACYFAEIGEPALACAA</sequence>
<dbReference type="EMBL" id="JAZDQV010000005">
    <property type="protein sequence ID" value="MEE1877292.1"/>
    <property type="molecule type" value="Genomic_DNA"/>
</dbReference>
<dbReference type="InterPro" id="IPR036388">
    <property type="entry name" value="WH-like_DNA-bd_sf"/>
</dbReference>
<name>A0ABU7GE98_9SPHN</name>
<evidence type="ECO:0000313" key="2">
    <source>
        <dbReference type="Proteomes" id="UP001343492"/>
    </source>
</evidence>
<dbReference type="InterPro" id="IPR036390">
    <property type="entry name" value="WH_DNA-bd_sf"/>
</dbReference>
<gene>
    <name evidence="1" type="ORF">VRS74_06285</name>
</gene>
<keyword evidence="2" id="KW-1185">Reference proteome</keyword>
<proteinExistence type="predicted"/>
<evidence type="ECO:0000313" key="1">
    <source>
        <dbReference type="EMBL" id="MEE1877292.1"/>
    </source>
</evidence>
<dbReference type="Gene3D" id="1.10.10.10">
    <property type="entry name" value="Winged helix-like DNA-binding domain superfamily/Winged helix DNA-binding domain"/>
    <property type="match status" value="1"/>
</dbReference>
<comment type="caution">
    <text evidence="1">The sequence shown here is derived from an EMBL/GenBank/DDBJ whole genome shotgun (WGS) entry which is preliminary data.</text>
</comment>